<dbReference type="InterPro" id="IPR044528">
    <property type="entry name" value="POD-like_MBL-fold"/>
</dbReference>
<dbReference type="EMBL" id="JAQAGZ010000019">
    <property type="protein sequence ID" value="MCZ8515812.1"/>
    <property type="molecule type" value="Genomic_DNA"/>
</dbReference>
<comment type="catalytic activity">
    <reaction evidence="3">
        <text>3',5'-cyclic UMP + H2O = UMP + H(+)</text>
        <dbReference type="Rhea" id="RHEA:70575"/>
        <dbReference type="ChEBI" id="CHEBI:15377"/>
        <dbReference type="ChEBI" id="CHEBI:15378"/>
        <dbReference type="ChEBI" id="CHEBI:57865"/>
        <dbReference type="ChEBI" id="CHEBI:184387"/>
    </reaction>
    <physiologicalReaction direction="left-to-right" evidence="3">
        <dbReference type="Rhea" id="RHEA:70576"/>
    </physiologicalReaction>
</comment>
<gene>
    <name evidence="5" type="ORF">O9H85_26050</name>
</gene>
<evidence type="ECO:0000256" key="1">
    <source>
        <dbReference type="ARBA" id="ARBA00034221"/>
    </source>
</evidence>
<dbReference type="InterPro" id="IPR001279">
    <property type="entry name" value="Metallo-B-lactamas"/>
</dbReference>
<dbReference type="RefSeq" id="WP_269884338.1">
    <property type="nucleotide sequence ID" value="NZ_JAQAGZ010000019.1"/>
</dbReference>
<dbReference type="PANTHER" id="PTHR43084">
    <property type="entry name" value="PERSULFIDE DIOXYGENASE ETHE1"/>
    <property type="match status" value="1"/>
</dbReference>
<evidence type="ECO:0000259" key="4">
    <source>
        <dbReference type="PROSITE" id="PS50206"/>
    </source>
</evidence>
<reference evidence="5 6" key="1">
    <citation type="submission" date="2022-12" db="EMBL/GenBank/DDBJ databases">
        <title>Draft genome sequence of Paenibacillus sp. dW9.</title>
        <authorList>
            <person name="Choi E.-W."/>
            <person name="Kim D.-U."/>
        </authorList>
    </citation>
    <scope>NUCLEOTIDE SEQUENCE [LARGE SCALE GENOMIC DNA]</scope>
    <source>
        <strain evidence="6">dW9</strain>
    </source>
</reference>
<accession>A0ABT4QG83</accession>
<name>A0ABT4QG83_9BACL</name>
<dbReference type="SUPFAM" id="SSF52821">
    <property type="entry name" value="Rhodanese/Cell cycle control phosphatase"/>
    <property type="match status" value="1"/>
</dbReference>
<dbReference type="InterPro" id="IPR051682">
    <property type="entry name" value="Mito_Persulfide_Diox"/>
</dbReference>
<dbReference type="Pfam" id="PF00581">
    <property type="entry name" value="Rhodanese"/>
    <property type="match status" value="1"/>
</dbReference>
<feature type="domain" description="Rhodanese" evidence="4">
    <location>
        <begin position="18"/>
        <end position="113"/>
    </location>
</feature>
<proteinExistence type="predicted"/>
<dbReference type="SUPFAM" id="SSF56281">
    <property type="entry name" value="Metallo-hydrolase/oxidoreductase"/>
    <property type="match status" value="1"/>
</dbReference>
<evidence type="ECO:0000313" key="6">
    <source>
        <dbReference type="Proteomes" id="UP001527882"/>
    </source>
</evidence>
<dbReference type="SMART" id="SM00849">
    <property type="entry name" value="Lactamase_B"/>
    <property type="match status" value="1"/>
</dbReference>
<organism evidence="5 6">
    <name type="scientific">Paenibacillus gyeongsangnamensis</name>
    <dbReference type="NCBI Taxonomy" id="3388067"/>
    <lineage>
        <taxon>Bacteria</taxon>
        <taxon>Bacillati</taxon>
        <taxon>Bacillota</taxon>
        <taxon>Bacilli</taxon>
        <taxon>Bacillales</taxon>
        <taxon>Paenibacillaceae</taxon>
        <taxon>Paenibacillus</taxon>
    </lineage>
</organism>
<dbReference type="CDD" id="cd07724">
    <property type="entry name" value="POD-like_MBL-fold"/>
    <property type="match status" value="1"/>
</dbReference>
<dbReference type="Proteomes" id="UP001527882">
    <property type="component" value="Unassembled WGS sequence"/>
</dbReference>
<dbReference type="InterPro" id="IPR001763">
    <property type="entry name" value="Rhodanese-like_dom"/>
</dbReference>
<dbReference type="Gene3D" id="3.60.15.10">
    <property type="entry name" value="Ribonuclease Z/Hydroxyacylglutathione hydrolase-like"/>
    <property type="match status" value="1"/>
</dbReference>
<dbReference type="InterPro" id="IPR036873">
    <property type="entry name" value="Rhodanese-like_dom_sf"/>
</dbReference>
<dbReference type="SMART" id="SM00450">
    <property type="entry name" value="RHOD"/>
    <property type="match status" value="1"/>
</dbReference>
<sequence>MSKVPLITAEQLYDKLNSGNDVQILDVRNTEEFDSWKIEGNNVKSINVPYFNFLEEDDNNLKNLPTNEEMVVVCAKGGSAQFVAETLAEKGYKTSVLDGGMLAWSQFYHPTVVALDEKMKLIQINRLSKGCLSYAIISEGKGMIVDANQKIEFYTELASQYHFTIEHVVDSHLHADHISGGLALAQQTGAAYYISSGEVKGTDLTYTPLEKHESIRFGQVEVEVLALPTPGHTPGSTSFLLNNRFLMSGDTIFVSGLGRPDLGGKAKEWAQDLYDTVFNKVNNLSDEVLVLPAHYADIKEINDNGIVGAALGEIRKNNEIMRNADREAFTEQVAGAASTEKPPNFEEIIAINRGELHVGHERAVELEIGPNRCAFHHHD</sequence>
<comment type="caution">
    <text evidence="5">The sequence shown here is derived from an EMBL/GenBank/DDBJ whole genome shotgun (WGS) entry which is preliminary data.</text>
</comment>
<keyword evidence="6" id="KW-1185">Reference proteome</keyword>
<dbReference type="InterPro" id="IPR036866">
    <property type="entry name" value="RibonucZ/Hydroxyglut_hydro"/>
</dbReference>
<dbReference type="PROSITE" id="PS50206">
    <property type="entry name" value="RHODANESE_3"/>
    <property type="match status" value="1"/>
</dbReference>
<evidence type="ECO:0000256" key="2">
    <source>
        <dbReference type="ARBA" id="ARBA00034301"/>
    </source>
</evidence>
<evidence type="ECO:0000313" key="5">
    <source>
        <dbReference type="EMBL" id="MCZ8515812.1"/>
    </source>
</evidence>
<dbReference type="Gene3D" id="3.40.250.10">
    <property type="entry name" value="Rhodanese-like domain"/>
    <property type="match status" value="1"/>
</dbReference>
<comment type="catalytic activity">
    <reaction evidence="1">
        <text>3',5'-cyclic CMP + H2O = CMP + H(+)</text>
        <dbReference type="Rhea" id="RHEA:72675"/>
        <dbReference type="ChEBI" id="CHEBI:15377"/>
        <dbReference type="ChEBI" id="CHEBI:15378"/>
        <dbReference type="ChEBI" id="CHEBI:58003"/>
        <dbReference type="ChEBI" id="CHEBI:60377"/>
    </reaction>
    <physiologicalReaction direction="left-to-right" evidence="1">
        <dbReference type="Rhea" id="RHEA:72676"/>
    </physiologicalReaction>
</comment>
<evidence type="ECO:0000256" key="3">
    <source>
        <dbReference type="ARBA" id="ARBA00048505"/>
    </source>
</evidence>
<dbReference type="PANTHER" id="PTHR43084:SF7">
    <property type="entry name" value="BETA-LACTAMASE DOMAIN PROTEIN"/>
    <property type="match status" value="1"/>
</dbReference>
<protein>
    <submittedName>
        <fullName evidence="5">MBL fold metallo-hydrolase</fullName>
    </submittedName>
</protein>
<comment type="function">
    <text evidence="2">Counteracts the endogenous Pycsar antiviral defense system. Phosphodiesterase that enables metal-dependent hydrolysis of host cyclic nucleotide Pycsar defense signals such as cCMP and cUMP.</text>
</comment>
<dbReference type="Pfam" id="PF00753">
    <property type="entry name" value="Lactamase_B"/>
    <property type="match status" value="1"/>
</dbReference>